<comment type="cofactor">
    <cofactor evidence="1">
        <name>Cu cation</name>
        <dbReference type="ChEBI" id="CHEBI:23378"/>
    </cofactor>
</comment>
<proteinExistence type="inferred from homology"/>
<feature type="domain" description="Copper amine oxidase N3-terminal" evidence="15">
    <location>
        <begin position="154"/>
        <end position="247"/>
    </location>
</feature>
<name>A0ABQ8QNX2_9AGAR</name>
<evidence type="ECO:0000256" key="8">
    <source>
        <dbReference type="ARBA" id="ARBA00023002"/>
    </source>
</evidence>
<reference evidence="16" key="1">
    <citation type="submission" date="2022-08" db="EMBL/GenBank/DDBJ databases">
        <authorList>
            <consortium name="DOE Joint Genome Institute"/>
            <person name="Min B."/>
            <person name="Riley R."/>
            <person name="Sierra-Patev S."/>
            <person name="Naranjo-Ortiz M."/>
            <person name="Looney B."/>
            <person name="Konkel Z."/>
            <person name="Slot J.C."/>
            <person name="Sakamoto Y."/>
            <person name="Steenwyk J.L."/>
            <person name="Rokas A."/>
            <person name="Carro J."/>
            <person name="Camarero S."/>
            <person name="Ferreira P."/>
            <person name="Molpeceres G."/>
            <person name="Ruiz-Duenas F.J."/>
            <person name="Serrano A."/>
            <person name="Henrissat B."/>
            <person name="Drula E."/>
            <person name="Hughes K.W."/>
            <person name="Mata J.L."/>
            <person name="Ishikawa N.K."/>
            <person name="Vargas-Isla R."/>
            <person name="Ushijima S."/>
            <person name="Smith C.A."/>
            <person name="Ahrendt S."/>
            <person name="Andreopoulos W."/>
            <person name="He G."/>
            <person name="Labutti K."/>
            <person name="Lipzen A."/>
            <person name="Ng V."/>
            <person name="Sandor L."/>
            <person name="Barry K."/>
            <person name="Martinez A.T."/>
            <person name="Xiao Y."/>
            <person name="Gibbons J.G."/>
            <person name="Terashima K."/>
            <person name="Hibbett D.S."/>
            <person name="Grigoriev I.V."/>
        </authorList>
    </citation>
    <scope>NUCLEOTIDE SEQUENCE</scope>
    <source>
        <strain evidence="16">TFB10827</strain>
    </source>
</reference>
<dbReference type="Pfam" id="PF01179">
    <property type="entry name" value="Cu_amine_oxid"/>
    <property type="match status" value="1"/>
</dbReference>
<evidence type="ECO:0000256" key="3">
    <source>
        <dbReference type="ARBA" id="ARBA00001947"/>
    </source>
</evidence>
<keyword evidence="17" id="KW-1185">Reference proteome</keyword>
<evidence type="ECO:0000256" key="13">
    <source>
        <dbReference type="SAM" id="MobiDB-lite"/>
    </source>
</evidence>
<keyword evidence="6 12" id="KW-0479">Metal-binding</keyword>
<evidence type="ECO:0000256" key="2">
    <source>
        <dbReference type="ARBA" id="ARBA00001936"/>
    </source>
</evidence>
<comment type="cofactor">
    <cofactor evidence="3">
        <name>Zn(2+)</name>
        <dbReference type="ChEBI" id="CHEBI:29105"/>
    </cofactor>
</comment>
<comment type="cofactor">
    <cofactor evidence="2">
        <name>Mn(2+)</name>
        <dbReference type="ChEBI" id="CHEBI:29035"/>
    </cofactor>
</comment>
<dbReference type="InterPro" id="IPR049947">
    <property type="entry name" value="Cu_Am_Ox_Cu-bd"/>
</dbReference>
<dbReference type="Pfam" id="PF02728">
    <property type="entry name" value="Cu_amine_oxidN3"/>
    <property type="match status" value="1"/>
</dbReference>
<comment type="PTM">
    <text evidence="12">Topaquinone (TPQ) is generated by copper-dependent autoxidation of a specific tyrosyl residue.</text>
</comment>
<evidence type="ECO:0000256" key="7">
    <source>
        <dbReference type="ARBA" id="ARBA00022772"/>
    </source>
</evidence>
<comment type="catalytic activity">
    <reaction evidence="11">
        <text>a primary methyl amine + O2 + H2O = an aldehyde + H2O2 + NH4(+)</text>
        <dbReference type="Rhea" id="RHEA:16153"/>
        <dbReference type="ChEBI" id="CHEBI:15377"/>
        <dbReference type="ChEBI" id="CHEBI:15379"/>
        <dbReference type="ChEBI" id="CHEBI:16240"/>
        <dbReference type="ChEBI" id="CHEBI:17478"/>
        <dbReference type="ChEBI" id="CHEBI:28938"/>
        <dbReference type="ChEBI" id="CHEBI:228804"/>
        <dbReference type="EC" id="1.4.3.21"/>
    </reaction>
</comment>
<dbReference type="InterPro" id="IPR000269">
    <property type="entry name" value="Cu_amine_oxidase"/>
</dbReference>
<evidence type="ECO:0000256" key="1">
    <source>
        <dbReference type="ARBA" id="ARBA00001935"/>
    </source>
</evidence>
<organism evidence="16 17">
    <name type="scientific">Lentinula boryana</name>
    <dbReference type="NCBI Taxonomy" id="40481"/>
    <lineage>
        <taxon>Eukaryota</taxon>
        <taxon>Fungi</taxon>
        <taxon>Dikarya</taxon>
        <taxon>Basidiomycota</taxon>
        <taxon>Agaricomycotina</taxon>
        <taxon>Agaricomycetes</taxon>
        <taxon>Agaricomycetidae</taxon>
        <taxon>Agaricales</taxon>
        <taxon>Marasmiineae</taxon>
        <taxon>Omphalotaceae</taxon>
        <taxon>Lentinula</taxon>
    </lineage>
</organism>
<dbReference type="Gene3D" id="2.70.98.20">
    <property type="entry name" value="Copper amine oxidase, catalytic domain"/>
    <property type="match status" value="1"/>
</dbReference>
<comment type="similarity">
    <text evidence="4 12">Belongs to the copper/topaquinone oxidase family.</text>
</comment>
<keyword evidence="8 12" id="KW-0560">Oxidoreductase</keyword>
<gene>
    <name evidence="16" type="ORF">F5050DRAFT_1709168</name>
</gene>
<dbReference type="Gene3D" id="3.10.450.40">
    <property type="match status" value="2"/>
</dbReference>
<dbReference type="InterPro" id="IPR016182">
    <property type="entry name" value="Cu_amine_oxidase_N-reg"/>
</dbReference>
<comment type="cofactor">
    <cofactor evidence="12">
        <name>Cu cation</name>
        <dbReference type="ChEBI" id="CHEBI:23378"/>
    </cofactor>
    <text evidence="12">Contains 1 topaquinone per subunit.</text>
</comment>
<evidence type="ECO:0000313" key="16">
    <source>
        <dbReference type="EMBL" id="KAJ4000251.1"/>
    </source>
</evidence>
<dbReference type="Proteomes" id="UP001163828">
    <property type="component" value="Unassembled WGS sequence"/>
</dbReference>
<comment type="caution">
    <text evidence="16">The sequence shown here is derived from an EMBL/GenBank/DDBJ whole genome shotgun (WGS) entry which is preliminary data.</text>
</comment>
<evidence type="ECO:0000256" key="4">
    <source>
        <dbReference type="ARBA" id="ARBA00007983"/>
    </source>
</evidence>
<dbReference type="PROSITE" id="PS01164">
    <property type="entry name" value="COPPER_AMINE_OXID_1"/>
    <property type="match status" value="1"/>
</dbReference>
<dbReference type="InterPro" id="IPR036460">
    <property type="entry name" value="Cu_amine_oxidase_C_sf"/>
</dbReference>
<evidence type="ECO:0000256" key="6">
    <source>
        <dbReference type="ARBA" id="ARBA00022723"/>
    </source>
</evidence>
<evidence type="ECO:0000256" key="12">
    <source>
        <dbReference type="RuleBase" id="RU000672"/>
    </source>
</evidence>
<dbReference type="SUPFAM" id="SSF49998">
    <property type="entry name" value="Amine oxidase catalytic domain"/>
    <property type="match status" value="1"/>
</dbReference>
<comment type="subunit">
    <text evidence="5">Homodimer.</text>
</comment>
<evidence type="ECO:0000259" key="14">
    <source>
        <dbReference type="Pfam" id="PF01179"/>
    </source>
</evidence>
<accession>A0ABQ8QNX2</accession>
<dbReference type="InterPro" id="IPR015798">
    <property type="entry name" value="Cu_amine_oxidase_C"/>
</dbReference>
<dbReference type="InterPro" id="IPR015802">
    <property type="entry name" value="Cu_amine_oxidase_N3"/>
</dbReference>
<dbReference type="PANTHER" id="PTHR10638:SF86">
    <property type="entry name" value="COPPER AMINE OXIDASE 1-RELATED"/>
    <property type="match status" value="1"/>
</dbReference>
<dbReference type="PANTHER" id="PTHR10638">
    <property type="entry name" value="COPPER AMINE OXIDASE"/>
    <property type="match status" value="1"/>
</dbReference>
<feature type="region of interest" description="Disordered" evidence="13">
    <location>
        <begin position="752"/>
        <end position="779"/>
    </location>
</feature>
<keyword evidence="10" id="KW-0464">Manganese</keyword>
<feature type="compositionally biased region" description="Polar residues" evidence="13">
    <location>
        <begin position="768"/>
        <end position="779"/>
    </location>
</feature>
<keyword evidence="7 12" id="KW-0801">TPQ</keyword>
<dbReference type="EMBL" id="MU790525">
    <property type="protein sequence ID" value="KAJ4000251.1"/>
    <property type="molecule type" value="Genomic_DNA"/>
</dbReference>
<evidence type="ECO:0000256" key="10">
    <source>
        <dbReference type="ARBA" id="ARBA00023211"/>
    </source>
</evidence>
<evidence type="ECO:0000256" key="9">
    <source>
        <dbReference type="ARBA" id="ARBA00023008"/>
    </source>
</evidence>
<evidence type="ECO:0000256" key="11">
    <source>
        <dbReference type="ARBA" id="ARBA00048032"/>
    </source>
</evidence>
<dbReference type="EC" id="1.4.3.-" evidence="12"/>
<sequence length="779" mass="87078">MSSTVSVPATATTAQKEPQTVPIEFKHPLDPLTADEIAAITLTIRHYITSKPEFKPIKAVKFITTYLLPPPKKAVLAYLSIPLVPGKEPGPLVQITRKAEVDVCIILYPYEHEAEIDQFLDVLNGFSYNVILSLDSEGKWTVNTFDKLPDGVQPQISVEELIACEKIVKADKTVQELAKAVGVLPEQIFCDGWSIGYDERFPQTRRIQQALLFARFSEHDNLYAHPMDFIVIIDANTEEVLQIDFPPHYKSTANGCVLSVPKTETPPLSDAAESFKLSNRERIPPPTKAFDFLPNLMVETEEVLGPAGAKAKEKKQFKPRDDIKPLHIMQPEGVSFKMNGNELEWQNWKMHIAFSHREGIVLSTVTYNDHGEIRPIIYRLSLAEMVVPYGAPEYPHPRKFAFDSGEYGMGTMANELSLGCDCVGQIYYLMLNISPHVQPGAYVSHSGAAIIIKNVICIHEEDNGVLWKHTDYRPGGRTQTTRRRRLVVSMVCTLANYEYIWNYMFYQDGSIEIEVRLTGILQVYVQQAGEPNPFGTTVAPGVNAHYHQHMFSFRIDPMVDGIKNSVVEQDIIPLGGEKSATGEDYNFAGNAFTTTETVLETEGAREYDFAKERRWRITNSARKHYASGKDVGYSISMKGGITPIMARPDGWALRRAGFTKYPIWVVKDVEGPKGGRMWPAGKYVPQTRAQPEDSVGSWVAGELPVKDEDLLVFLTVGTTHIPRPEDWPVMPVEHVNIAIKPQSFFDKNPSMDVPGTKDGKSVPAFSGENVTADSCTSCH</sequence>
<evidence type="ECO:0000259" key="15">
    <source>
        <dbReference type="Pfam" id="PF02728"/>
    </source>
</evidence>
<dbReference type="InterPro" id="IPR049948">
    <property type="entry name" value="Cu_Am_ox_TPQ-bd"/>
</dbReference>
<dbReference type="PROSITE" id="PS01165">
    <property type="entry name" value="COPPER_AMINE_OXID_2"/>
    <property type="match status" value="1"/>
</dbReference>
<feature type="domain" description="Copper amine oxidase catalytic" evidence="14">
    <location>
        <begin position="326"/>
        <end position="751"/>
    </location>
</feature>
<evidence type="ECO:0000256" key="5">
    <source>
        <dbReference type="ARBA" id="ARBA00011738"/>
    </source>
</evidence>
<keyword evidence="9 12" id="KW-0186">Copper</keyword>
<dbReference type="SUPFAM" id="SSF54416">
    <property type="entry name" value="Amine oxidase N-terminal region"/>
    <property type="match status" value="2"/>
</dbReference>
<evidence type="ECO:0000313" key="17">
    <source>
        <dbReference type="Proteomes" id="UP001163828"/>
    </source>
</evidence>
<protein>
    <recommendedName>
        <fullName evidence="12">Amine oxidase</fullName>
        <ecNumber evidence="12">1.4.3.-</ecNumber>
    </recommendedName>
</protein>